<proteinExistence type="predicted"/>
<dbReference type="SUPFAM" id="SSF52038">
    <property type="entry name" value="Barstar-related"/>
    <property type="match status" value="1"/>
</dbReference>
<keyword evidence="2" id="KW-1185">Reference proteome</keyword>
<dbReference type="Proteomes" id="UP000614721">
    <property type="component" value="Unassembled WGS sequence"/>
</dbReference>
<reference evidence="1 2" key="1">
    <citation type="submission" date="2020-11" db="EMBL/GenBank/DDBJ databases">
        <title>Enhanced detection system for hospital associated transmission using whole genome sequencing surveillance.</title>
        <authorList>
            <person name="Harrison L.H."/>
            <person name="Van Tyne D."/>
            <person name="Marsh J.W."/>
            <person name="Griffith M.P."/>
            <person name="Snyder D.J."/>
            <person name="Cooper V.S."/>
            <person name="Mustapha M."/>
        </authorList>
    </citation>
    <scope>NUCLEOTIDE SEQUENCE [LARGE SCALE GENOMIC DNA]</scope>
    <source>
        <strain evidence="1 2">PR00075</strain>
    </source>
</reference>
<sequence>MIGPYQVLDYEDNLIFSFENLVECYDYKNTNRTKSFVFMGINESNLHFEKDKSYYLVCQKYDNRLSFSFNLNKYYLYENNLIVDSYFDSGMYLSGTVSLLDFYEDSKERIWLEMRGELKEIYISASYIKNGFPKKILKNELVIEGKYIQDYYSFYCELGYALLGPYGYMGRNLDAVRDLFIDIAETPERKITWIDSELSFMAIDNTIPSGYYPSASEDIVSILEDYFIVELK</sequence>
<accession>A0ABS0IV82</accession>
<protein>
    <recommendedName>
        <fullName evidence="3">Barstar (barnase inhibitor) domain-containing protein</fullName>
    </recommendedName>
</protein>
<dbReference type="RefSeq" id="WP_196568484.1">
    <property type="nucleotide sequence ID" value="NZ_JADRYY010000031.1"/>
</dbReference>
<organism evidence="1 2">
    <name type="scientific">Proteus alimentorum</name>
    <dbReference type="NCBI Taxonomy" id="1973495"/>
    <lineage>
        <taxon>Bacteria</taxon>
        <taxon>Pseudomonadati</taxon>
        <taxon>Pseudomonadota</taxon>
        <taxon>Gammaproteobacteria</taxon>
        <taxon>Enterobacterales</taxon>
        <taxon>Morganellaceae</taxon>
        <taxon>Proteus</taxon>
    </lineage>
</organism>
<comment type="caution">
    <text evidence="1">The sequence shown here is derived from an EMBL/GenBank/DDBJ whole genome shotgun (WGS) entry which is preliminary data.</text>
</comment>
<dbReference type="InterPro" id="IPR035905">
    <property type="entry name" value="Barstar-like_sf"/>
</dbReference>
<evidence type="ECO:0000313" key="1">
    <source>
        <dbReference type="EMBL" id="MBG2879929.1"/>
    </source>
</evidence>
<gene>
    <name evidence="1" type="ORF">I4902_11665</name>
</gene>
<evidence type="ECO:0000313" key="2">
    <source>
        <dbReference type="Proteomes" id="UP000614721"/>
    </source>
</evidence>
<evidence type="ECO:0008006" key="3">
    <source>
        <dbReference type="Google" id="ProtNLM"/>
    </source>
</evidence>
<dbReference type="Gene3D" id="3.30.370.10">
    <property type="entry name" value="Barstar-like"/>
    <property type="match status" value="1"/>
</dbReference>
<dbReference type="EMBL" id="JADSJP010000018">
    <property type="protein sequence ID" value="MBG2879929.1"/>
    <property type="molecule type" value="Genomic_DNA"/>
</dbReference>
<name>A0ABS0IV82_9GAMM</name>